<accession>A0A6H0XYM7</accession>
<dbReference type="Proteomes" id="UP000503462">
    <property type="component" value="Chromosome 3"/>
</dbReference>
<reference evidence="1 2" key="1">
    <citation type="journal article" date="2016" name="Sci. Rep.">
        <title>Peltaster fructicola genome reveals evolution from an invasive phytopathogen to an ectophytic parasite.</title>
        <authorList>
            <person name="Xu C."/>
            <person name="Chen H."/>
            <person name="Gleason M.L."/>
            <person name="Xu J.R."/>
            <person name="Liu H."/>
            <person name="Zhang R."/>
            <person name="Sun G."/>
        </authorList>
    </citation>
    <scope>NUCLEOTIDE SEQUENCE [LARGE SCALE GENOMIC DNA]</scope>
    <source>
        <strain evidence="1 2">LNHT1506</strain>
    </source>
</reference>
<evidence type="ECO:0000313" key="1">
    <source>
        <dbReference type="EMBL" id="QIW99862.1"/>
    </source>
</evidence>
<evidence type="ECO:0008006" key="3">
    <source>
        <dbReference type="Google" id="ProtNLM"/>
    </source>
</evidence>
<evidence type="ECO:0000313" key="2">
    <source>
        <dbReference type="Proteomes" id="UP000503462"/>
    </source>
</evidence>
<proteinExistence type="predicted"/>
<name>A0A6H0XYM7_9PEZI</name>
<organism evidence="1 2">
    <name type="scientific">Peltaster fructicola</name>
    <dbReference type="NCBI Taxonomy" id="286661"/>
    <lineage>
        <taxon>Eukaryota</taxon>
        <taxon>Fungi</taxon>
        <taxon>Dikarya</taxon>
        <taxon>Ascomycota</taxon>
        <taxon>Pezizomycotina</taxon>
        <taxon>Dothideomycetes</taxon>
        <taxon>Dothideomycetes incertae sedis</taxon>
        <taxon>Peltaster</taxon>
    </lineage>
</organism>
<sequence>MDNLVPELLEHIASFLDSSTLDCFSRSSTNCRAASMRCLMNTISISFDSPEQFSASLNKTIDMLEATEGHKYVRHLRVHATHSLEVDRWYNTDHNDVWRQRHEDRCLVSSAYRWQEPRLLDLSSPWPALCKVVKSLLALRELTWATPEQIPLDILTHLHTLGRPRLHMLMFDLASLCCRDGRPPHLSTQELELARSPYLRSIDHVSDLYWYDDYKQDALLEIVAAGALRNLCIRNTGPPRYPVRDTQAANKSFDPWQAGIIRSTDSLGALDTLMLIGIQTDTTLKNLSLRTDFSVLKSLSLYGQVPMSTFSWLSELDLPLDHLIIGMQKYLVSVAIITSFTSLTSLRLDNKYDVDSLYEILRHFSERLRALHCKSKFIDLDMLAVLSQFCPRIEQLGFCMVRNADSAAEFAIYHSIGRLVAVKQVELHFRPHQVPPETISQNYYRTIDLKKEKQLVSSIVRAIGSSKPQYAIPLEEVRLNAIAR</sequence>
<dbReference type="AlphaFoldDB" id="A0A6H0XYM7"/>
<keyword evidence="2" id="KW-1185">Reference proteome</keyword>
<dbReference type="EMBL" id="CP051141">
    <property type="protein sequence ID" value="QIW99862.1"/>
    <property type="molecule type" value="Genomic_DNA"/>
</dbReference>
<dbReference type="OrthoDB" id="3945550at2759"/>
<protein>
    <recommendedName>
        <fullName evidence="3">F-box domain-containing protein</fullName>
    </recommendedName>
</protein>
<gene>
    <name evidence="1" type="ORF">AMS68_005380</name>
</gene>